<comment type="caution">
    <text evidence="5">The sequence shown here is derived from an EMBL/GenBank/DDBJ whole genome shotgun (WGS) entry which is preliminary data.</text>
</comment>
<evidence type="ECO:0000313" key="5">
    <source>
        <dbReference type="EMBL" id="MBW0129734.1"/>
    </source>
</evidence>
<evidence type="ECO:0000313" key="6">
    <source>
        <dbReference type="Proteomes" id="UP000694300"/>
    </source>
</evidence>
<dbReference type="PANTHER" id="PTHR43877">
    <property type="entry name" value="AMINOALKYLPHOSPHONATE N-ACETYLTRANSFERASE-RELATED-RELATED"/>
    <property type="match status" value="1"/>
</dbReference>
<evidence type="ECO:0000256" key="2">
    <source>
        <dbReference type="ARBA" id="ARBA00023315"/>
    </source>
</evidence>
<dbReference type="PROSITE" id="PS51186">
    <property type="entry name" value="GNAT"/>
    <property type="match status" value="1"/>
</dbReference>
<name>A0ABS6UD30_9PSEU</name>
<accession>A0ABS6UD30</accession>
<dbReference type="Pfam" id="PF24553">
    <property type="entry name" value="Rv0428c_C"/>
    <property type="match status" value="1"/>
</dbReference>
<keyword evidence="2" id="KW-0012">Acyltransferase</keyword>
<sequence length="246" mass="25443">MGAWRLRAAGGYTARANTALALGDPGMPVPDALDAVRAFAAAHGVPPRVTVPAGSPWDTAVGRAGWTIDVGHGAGAEVAVLVADLRTLDAAPKPESQPGAGPGPGARPGPGPGPWTVTTPERPDDDWWALGLHGARPTPVQAHVVAPRDVPTAYVLARDAGGAAVGQVRASVVEDHLHLAWLEVVPAARRRGLGTDLVAAAAAWGRGRGARFGVLQVALRNTGARALYASTGWTEHHRYRHLVPVR</sequence>
<evidence type="ECO:0000256" key="1">
    <source>
        <dbReference type="ARBA" id="ARBA00022679"/>
    </source>
</evidence>
<dbReference type="InterPro" id="IPR050832">
    <property type="entry name" value="Bact_Acetyltransf"/>
</dbReference>
<proteinExistence type="predicted"/>
<keyword evidence="6" id="KW-1185">Reference proteome</keyword>
<keyword evidence="1" id="KW-0808">Transferase</keyword>
<protein>
    <submittedName>
        <fullName evidence="5">GNAT family N-acetyltransferase</fullName>
    </submittedName>
</protein>
<gene>
    <name evidence="5" type="ORF">I4I82_18900</name>
</gene>
<evidence type="ECO:0000256" key="3">
    <source>
        <dbReference type="SAM" id="MobiDB-lite"/>
    </source>
</evidence>
<reference evidence="5 6" key="1">
    <citation type="submission" date="2020-11" db="EMBL/GenBank/DDBJ databases">
        <title>Pseudonocardia abyssalis sp. nov. and Pseudonocardia oceani sp. nov., description and phylogenomic analysis of two novel actinomycetes isolated from the deep Southern Ocean.</title>
        <authorList>
            <person name="Parra J."/>
        </authorList>
    </citation>
    <scope>NUCLEOTIDE SEQUENCE [LARGE SCALE GENOMIC DNA]</scope>
    <source>
        <strain evidence="6">KRD185</strain>
    </source>
</reference>
<dbReference type="InterPro" id="IPR056935">
    <property type="entry name" value="Rv0428c-like_C"/>
</dbReference>
<feature type="region of interest" description="Disordered" evidence="3">
    <location>
        <begin position="91"/>
        <end position="126"/>
    </location>
</feature>
<dbReference type="Proteomes" id="UP000694300">
    <property type="component" value="Unassembled WGS sequence"/>
</dbReference>
<organism evidence="5 6">
    <name type="scientific">Pseudonocardia oceani</name>
    <dbReference type="NCBI Taxonomy" id="2792013"/>
    <lineage>
        <taxon>Bacteria</taxon>
        <taxon>Bacillati</taxon>
        <taxon>Actinomycetota</taxon>
        <taxon>Actinomycetes</taxon>
        <taxon>Pseudonocardiales</taxon>
        <taxon>Pseudonocardiaceae</taxon>
        <taxon>Pseudonocardia</taxon>
    </lineage>
</organism>
<dbReference type="InterPro" id="IPR000182">
    <property type="entry name" value="GNAT_dom"/>
</dbReference>
<feature type="domain" description="N-acetyltransferase" evidence="4">
    <location>
        <begin position="117"/>
        <end position="246"/>
    </location>
</feature>
<evidence type="ECO:0000259" key="4">
    <source>
        <dbReference type="PROSITE" id="PS51186"/>
    </source>
</evidence>
<dbReference type="EMBL" id="JADQDF010000001">
    <property type="protein sequence ID" value="MBW0129734.1"/>
    <property type="molecule type" value="Genomic_DNA"/>
</dbReference>